<comment type="caution">
    <text evidence="1">The sequence shown here is derived from an EMBL/GenBank/DDBJ whole genome shotgun (WGS) entry which is preliminary data.</text>
</comment>
<proteinExistence type="predicted"/>
<evidence type="ECO:0000313" key="2">
    <source>
        <dbReference type="Proteomes" id="UP001172386"/>
    </source>
</evidence>
<dbReference type="EMBL" id="JAPDRQ010000056">
    <property type="protein sequence ID" value="KAJ9658006.1"/>
    <property type="molecule type" value="Genomic_DNA"/>
</dbReference>
<reference evidence="1" key="1">
    <citation type="submission" date="2022-10" db="EMBL/GenBank/DDBJ databases">
        <title>Culturing micro-colonial fungi from biological soil crusts in the Mojave desert and describing Neophaeococcomyces mojavensis, and introducing the new genera and species Taxawa tesnikishii.</title>
        <authorList>
            <person name="Kurbessoian T."/>
            <person name="Stajich J.E."/>
        </authorList>
    </citation>
    <scope>NUCLEOTIDE SEQUENCE</scope>
    <source>
        <strain evidence="1">JES_112</strain>
    </source>
</reference>
<evidence type="ECO:0000313" key="1">
    <source>
        <dbReference type="EMBL" id="KAJ9658006.1"/>
    </source>
</evidence>
<sequence length="429" mass="48309">MISPKVLIKGTDHEAFALTINQAVGYTGTRVPPRVPDFHQNFQVFQTAFGHAFKARQRQILPQPQLVQRSHNFGDTTLANGVLPSQQQALIQVQVQGREQGSPQLPPMSQRPLRQSAQPNHNGGRRAHSNPSPMKPSTVSQADTLGTPRFSPLHFYTYTPLLPPQSRPVNPLSASTIHPNLMQRLRLANRRFYNMSLSRELQNPRPKSPQCPPPISKEALMRYEVQRRTFYYRQGLAWQFLRELEENGWVGWERTMVDVKAVARDFAENSEGGGADVLVGEEIADEGEIGEFQQAQPGGVGQERSARTPIVQYAADDEEEEEESESEDEREELELESLSSNVELNNVTDIVDGDGDIAMRNGEAVNDVREVERQRSVGNGSDTIAIKDMAEQEKKVKAVKQARRENNRRIAYFLADMVIEANRIKEMGF</sequence>
<keyword evidence="2" id="KW-1185">Reference proteome</keyword>
<organism evidence="1 2">
    <name type="scientific">Neophaeococcomyces mojaviensis</name>
    <dbReference type="NCBI Taxonomy" id="3383035"/>
    <lineage>
        <taxon>Eukaryota</taxon>
        <taxon>Fungi</taxon>
        <taxon>Dikarya</taxon>
        <taxon>Ascomycota</taxon>
        <taxon>Pezizomycotina</taxon>
        <taxon>Eurotiomycetes</taxon>
        <taxon>Chaetothyriomycetidae</taxon>
        <taxon>Chaetothyriales</taxon>
        <taxon>Chaetothyriales incertae sedis</taxon>
        <taxon>Neophaeococcomyces</taxon>
    </lineage>
</organism>
<gene>
    <name evidence="1" type="ORF">H2198_003975</name>
</gene>
<name>A0ACC3A9Z7_9EURO</name>
<accession>A0ACC3A9Z7</accession>
<dbReference type="Proteomes" id="UP001172386">
    <property type="component" value="Unassembled WGS sequence"/>
</dbReference>
<protein>
    <submittedName>
        <fullName evidence="1">Uncharacterized protein</fullName>
    </submittedName>
</protein>